<name>A0A820IIR1_9BILA</name>
<comment type="caution">
    <text evidence="2">The sequence shown here is derived from an EMBL/GenBank/DDBJ whole genome shotgun (WGS) entry which is preliminary data.</text>
</comment>
<feature type="region of interest" description="Disordered" evidence="1">
    <location>
        <begin position="1"/>
        <end position="36"/>
    </location>
</feature>
<dbReference type="AlphaFoldDB" id="A0A820IIR1"/>
<sequence length="36" mass="3861">DEFTNGQTIKSNTSNDELASSISTTGKDKTQLSRVS</sequence>
<organism evidence="2 3">
    <name type="scientific">Rotaria sordida</name>
    <dbReference type="NCBI Taxonomy" id="392033"/>
    <lineage>
        <taxon>Eukaryota</taxon>
        <taxon>Metazoa</taxon>
        <taxon>Spiralia</taxon>
        <taxon>Gnathifera</taxon>
        <taxon>Rotifera</taxon>
        <taxon>Eurotatoria</taxon>
        <taxon>Bdelloidea</taxon>
        <taxon>Philodinida</taxon>
        <taxon>Philodinidae</taxon>
        <taxon>Rotaria</taxon>
    </lineage>
</organism>
<evidence type="ECO:0000256" key="1">
    <source>
        <dbReference type="SAM" id="MobiDB-lite"/>
    </source>
</evidence>
<proteinExistence type="predicted"/>
<protein>
    <submittedName>
        <fullName evidence="2">Uncharacterized protein</fullName>
    </submittedName>
</protein>
<reference evidence="2" key="1">
    <citation type="submission" date="2021-02" db="EMBL/GenBank/DDBJ databases">
        <authorList>
            <person name="Nowell W R."/>
        </authorList>
    </citation>
    <scope>NUCLEOTIDE SEQUENCE</scope>
</reference>
<feature type="compositionally biased region" description="Polar residues" evidence="1">
    <location>
        <begin position="1"/>
        <end position="25"/>
    </location>
</feature>
<accession>A0A820IIR1</accession>
<dbReference type="EMBL" id="CAJOAX010050546">
    <property type="protein sequence ID" value="CAF4311794.1"/>
    <property type="molecule type" value="Genomic_DNA"/>
</dbReference>
<feature type="non-terminal residue" evidence="2">
    <location>
        <position position="1"/>
    </location>
</feature>
<gene>
    <name evidence="2" type="ORF">OTI717_LOCUS42371</name>
</gene>
<evidence type="ECO:0000313" key="3">
    <source>
        <dbReference type="Proteomes" id="UP000663823"/>
    </source>
</evidence>
<evidence type="ECO:0000313" key="2">
    <source>
        <dbReference type="EMBL" id="CAF4311794.1"/>
    </source>
</evidence>
<dbReference type="Proteomes" id="UP000663823">
    <property type="component" value="Unassembled WGS sequence"/>
</dbReference>
<feature type="compositionally biased region" description="Basic and acidic residues" evidence="1">
    <location>
        <begin position="26"/>
        <end position="36"/>
    </location>
</feature>